<comment type="caution">
    <text evidence="2">The sequence shown here is derived from an EMBL/GenBank/DDBJ whole genome shotgun (WGS) entry which is preliminary data.</text>
</comment>
<dbReference type="PANTHER" id="PTHR47074:SF48">
    <property type="entry name" value="POLYNUCLEOTIDYL TRANSFERASE, RIBONUCLEASE H-LIKE SUPERFAMILY PROTEIN"/>
    <property type="match status" value="1"/>
</dbReference>
<dbReference type="Pfam" id="PF13456">
    <property type="entry name" value="RVT_3"/>
    <property type="match status" value="1"/>
</dbReference>
<organism evidence="2 3">
    <name type="scientific">Lithocarpus litseifolius</name>
    <dbReference type="NCBI Taxonomy" id="425828"/>
    <lineage>
        <taxon>Eukaryota</taxon>
        <taxon>Viridiplantae</taxon>
        <taxon>Streptophyta</taxon>
        <taxon>Embryophyta</taxon>
        <taxon>Tracheophyta</taxon>
        <taxon>Spermatophyta</taxon>
        <taxon>Magnoliopsida</taxon>
        <taxon>eudicotyledons</taxon>
        <taxon>Gunneridae</taxon>
        <taxon>Pentapetalae</taxon>
        <taxon>rosids</taxon>
        <taxon>fabids</taxon>
        <taxon>Fagales</taxon>
        <taxon>Fagaceae</taxon>
        <taxon>Lithocarpus</taxon>
    </lineage>
</organism>
<reference evidence="2 3" key="1">
    <citation type="submission" date="2024-01" db="EMBL/GenBank/DDBJ databases">
        <title>A telomere-to-telomere, gap-free genome of sweet tea (Lithocarpus litseifolius).</title>
        <authorList>
            <person name="Zhou J."/>
        </authorList>
    </citation>
    <scope>NUCLEOTIDE SEQUENCE [LARGE SCALE GENOMIC DNA]</scope>
    <source>
        <strain evidence="2">Zhou-2022a</strain>
        <tissue evidence="2">Leaf</tissue>
    </source>
</reference>
<dbReference type="InterPro" id="IPR052929">
    <property type="entry name" value="RNase_H-like_EbsB-rel"/>
</dbReference>
<dbReference type="GO" id="GO:0004523">
    <property type="term" value="F:RNA-DNA hybrid ribonuclease activity"/>
    <property type="evidence" value="ECO:0007669"/>
    <property type="project" value="InterPro"/>
</dbReference>
<dbReference type="InterPro" id="IPR002156">
    <property type="entry name" value="RNaseH_domain"/>
</dbReference>
<dbReference type="Proteomes" id="UP001459277">
    <property type="component" value="Unassembled WGS sequence"/>
</dbReference>
<dbReference type="AlphaFoldDB" id="A0AAW2E3C6"/>
<evidence type="ECO:0000313" key="3">
    <source>
        <dbReference type="Proteomes" id="UP001459277"/>
    </source>
</evidence>
<keyword evidence="3" id="KW-1185">Reference proteome</keyword>
<evidence type="ECO:0000313" key="2">
    <source>
        <dbReference type="EMBL" id="KAL0015646.1"/>
    </source>
</evidence>
<feature type="domain" description="RNase H type-1" evidence="1">
    <location>
        <begin position="210"/>
        <end position="257"/>
    </location>
</feature>
<proteinExistence type="predicted"/>
<accession>A0AAW2E3C6</accession>
<dbReference type="PANTHER" id="PTHR47074">
    <property type="entry name" value="BNAC02G40300D PROTEIN"/>
    <property type="match status" value="1"/>
</dbReference>
<protein>
    <recommendedName>
        <fullName evidence="1">RNase H type-1 domain-containing protein</fullName>
    </recommendedName>
</protein>
<evidence type="ECO:0000259" key="1">
    <source>
        <dbReference type="Pfam" id="PF13456"/>
    </source>
</evidence>
<sequence>MEKVDFSKSSFWVQIHNLPLSWLTPEVAMEIGESLEDVKKSVDISNMVGASIVHEGIVSVWPVSGSVAGSGTSAAADSKKIMELSREGVGRQSEKLEISKERFQHVNPKLPDIANAINVDYMSSNLLSGKERVKGNSGNLTASRTIGSRGKEISSVKGALQDIGDKVDPKCKSSSESLSIQEAIAYAPTQTESLVQQRWWPPSSQLYKVNVDGVVFKAQRESGVGVIIRDANGLVVAALSKKLHAPLGPLEVEAKAFEREMHKLYGSCYIH</sequence>
<dbReference type="EMBL" id="JAZDWU010000001">
    <property type="protein sequence ID" value="KAL0015646.1"/>
    <property type="molecule type" value="Genomic_DNA"/>
</dbReference>
<name>A0AAW2E3C6_9ROSI</name>
<gene>
    <name evidence="2" type="ORF">SO802_002715</name>
</gene>
<dbReference type="GO" id="GO:0003676">
    <property type="term" value="F:nucleic acid binding"/>
    <property type="evidence" value="ECO:0007669"/>
    <property type="project" value="InterPro"/>
</dbReference>